<comment type="catalytic activity">
    <reaction evidence="12">
        <text>L-proline(in) + Na(+)(in) = L-proline(out) + Na(+)(out)</text>
        <dbReference type="Rhea" id="RHEA:28967"/>
        <dbReference type="ChEBI" id="CHEBI:29101"/>
        <dbReference type="ChEBI" id="CHEBI:60039"/>
    </reaction>
</comment>
<accession>A0A1Y4DLZ9</accession>
<evidence type="ECO:0000256" key="2">
    <source>
        <dbReference type="ARBA" id="ARBA00006434"/>
    </source>
</evidence>
<comment type="similarity">
    <text evidence="2 13">Belongs to the sodium:solute symporter (SSF) (TC 2.A.21) family.</text>
</comment>
<keyword evidence="6" id="KW-0769">Symport</keyword>
<dbReference type="GO" id="GO:0015293">
    <property type="term" value="F:symporter activity"/>
    <property type="evidence" value="ECO:0007669"/>
    <property type="project" value="UniProtKB-KW"/>
</dbReference>
<evidence type="ECO:0000256" key="7">
    <source>
        <dbReference type="ARBA" id="ARBA00022989"/>
    </source>
</evidence>
<organism evidence="15 16">
    <name type="scientific">Candidatus Avelusimicrobium gallicola</name>
    <dbReference type="NCBI Taxonomy" id="2562704"/>
    <lineage>
        <taxon>Bacteria</taxon>
        <taxon>Pseudomonadati</taxon>
        <taxon>Elusimicrobiota</taxon>
        <taxon>Elusimicrobia</taxon>
        <taxon>Elusimicrobiales</taxon>
        <taxon>Elusimicrobiaceae</taxon>
        <taxon>Candidatus Avelusimicrobium</taxon>
    </lineage>
</organism>
<dbReference type="OrthoDB" id="9814523at2"/>
<proteinExistence type="inferred from homology"/>
<name>A0A1Y4DLZ9_9BACT</name>
<keyword evidence="5 14" id="KW-0812">Transmembrane</keyword>
<evidence type="ECO:0000256" key="5">
    <source>
        <dbReference type="ARBA" id="ARBA00022692"/>
    </source>
</evidence>
<evidence type="ECO:0000256" key="12">
    <source>
        <dbReference type="ARBA" id="ARBA00033708"/>
    </source>
</evidence>
<comment type="subcellular location">
    <subcellularLocation>
        <location evidence="1">Cell membrane</location>
        <topology evidence="1">Multi-pass membrane protein</topology>
    </subcellularLocation>
</comment>
<dbReference type="Pfam" id="PF00474">
    <property type="entry name" value="SSF"/>
    <property type="match status" value="1"/>
</dbReference>
<feature type="transmembrane region" description="Helical" evidence="14">
    <location>
        <begin position="237"/>
        <end position="257"/>
    </location>
</feature>
<feature type="transmembrane region" description="Helical" evidence="14">
    <location>
        <begin position="157"/>
        <end position="181"/>
    </location>
</feature>
<keyword evidence="9" id="KW-0406">Ion transport</keyword>
<protein>
    <submittedName>
        <fullName evidence="15">Sodium:phosphate symporter</fullName>
    </submittedName>
</protein>
<dbReference type="InterPro" id="IPR050277">
    <property type="entry name" value="Sodium:Solute_Symporter"/>
</dbReference>
<keyword evidence="10 14" id="KW-0472">Membrane</keyword>
<dbReference type="RefSeq" id="WP_087286407.1">
    <property type="nucleotide sequence ID" value="NZ_NFJD01000001.1"/>
</dbReference>
<reference evidence="16" key="1">
    <citation type="submission" date="2017-04" db="EMBL/GenBank/DDBJ databases">
        <title>Function of individual gut microbiota members based on whole genome sequencing of pure cultures obtained from chicken caecum.</title>
        <authorList>
            <person name="Medvecky M."/>
            <person name="Cejkova D."/>
            <person name="Polansky O."/>
            <person name="Karasova D."/>
            <person name="Kubasova T."/>
            <person name="Cizek A."/>
            <person name="Rychlik I."/>
        </authorList>
    </citation>
    <scope>NUCLEOTIDE SEQUENCE [LARGE SCALE GENOMIC DNA]</scope>
    <source>
        <strain evidence="16">An273</strain>
    </source>
</reference>
<feature type="transmembrane region" description="Helical" evidence="14">
    <location>
        <begin position="416"/>
        <end position="435"/>
    </location>
</feature>
<feature type="transmembrane region" description="Helical" evidence="14">
    <location>
        <begin position="318"/>
        <end position="343"/>
    </location>
</feature>
<dbReference type="GO" id="GO:0046942">
    <property type="term" value="P:carboxylic acid transport"/>
    <property type="evidence" value="ECO:0007669"/>
    <property type="project" value="UniProtKB-ARBA"/>
</dbReference>
<dbReference type="InterPro" id="IPR038377">
    <property type="entry name" value="Na/Glc_symporter_sf"/>
</dbReference>
<dbReference type="GO" id="GO:0006814">
    <property type="term" value="P:sodium ion transport"/>
    <property type="evidence" value="ECO:0007669"/>
    <property type="project" value="UniProtKB-KW"/>
</dbReference>
<feature type="transmembrane region" description="Helical" evidence="14">
    <location>
        <begin position="278"/>
        <end position="298"/>
    </location>
</feature>
<comment type="caution">
    <text evidence="15">The sequence shown here is derived from an EMBL/GenBank/DDBJ whole genome shotgun (WGS) entry which is preliminary data.</text>
</comment>
<keyword evidence="7 14" id="KW-1133">Transmembrane helix</keyword>
<sequence length="475" mass="52559">MLNELKTVSYFHWADWAVFFAVLAATAGAAIYGNRRLKKKQGKKPVSVLDYLLMGRQLTLPLFVATLVATWYGGIFGVNEITFNYGIYNFVTQGLFWYAAYLIFAFFIAEKVARYQSMTLPDLTGQMFGPKSAKVAALFTFFYITPVAYVLSLGMFLHMVFGIGILPGMALGTLFAGLYTAWGGFRSVVFSDLVQFFVMCSAVLLVVVFSVGTFGGLDFLKAHLPASHFTLTGGNSWLNTLIWGFIALSTLIDPSFYQRCFAAKNPSVVKKGVLISTFIWFCFDLCTTAGSLYARALLPQAQPGQAYFFYAIQLLPVGLRGFFVAGILSIILSTLNSFLFIASNTLSFDLLRNRFKNVVLSNRIAIFAVGILAILMAHLFHGSFKEIWLVLGSYFSACLLVPILMGYLSPGRISDGLFVFSSLASAAAMTAWRFVRKHEVLEAVDPFYIGVATGLVILILLRRSKNASISRITYR</sequence>
<dbReference type="InterPro" id="IPR001734">
    <property type="entry name" value="Na/solute_symporter"/>
</dbReference>
<dbReference type="CDD" id="cd10322">
    <property type="entry name" value="SLC5sbd"/>
    <property type="match status" value="1"/>
</dbReference>
<keyword evidence="4" id="KW-1003">Cell membrane</keyword>
<dbReference type="PROSITE" id="PS00456">
    <property type="entry name" value="NA_SOLUT_SYMP_1"/>
    <property type="match status" value="1"/>
</dbReference>
<evidence type="ECO:0000256" key="10">
    <source>
        <dbReference type="ARBA" id="ARBA00023136"/>
    </source>
</evidence>
<dbReference type="PANTHER" id="PTHR48086">
    <property type="entry name" value="SODIUM/PROLINE SYMPORTER-RELATED"/>
    <property type="match status" value="1"/>
</dbReference>
<evidence type="ECO:0000256" key="4">
    <source>
        <dbReference type="ARBA" id="ARBA00022475"/>
    </source>
</evidence>
<feature type="transmembrane region" description="Helical" evidence="14">
    <location>
        <begin position="447"/>
        <end position="464"/>
    </location>
</feature>
<dbReference type="PANTHER" id="PTHR48086:SF3">
    <property type="entry name" value="SODIUM_PROLINE SYMPORTER"/>
    <property type="match status" value="1"/>
</dbReference>
<dbReference type="Gene3D" id="1.20.1730.10">
    <property type="entry name" value="Sodium/glucose cotransporter"/>
    <property type="match status" value="1"/>
</dbReference>
<feature type="transmembrane region" description="Helical" evidence="14">
    <location>
        <begin position="12"/>
        <end position="32"/>
    </location>
</feature>
<dbReference type="GO" id="GO:0005886">
    <property type="term" value="C:plasma membrane"/>
    <property type="evidence" value="ECO:0007669"/>
    <property type="project" value="UniProtKB-SubCell"/>
</dbReference>
<evidence type="ECO:0000256" key="1">
    <source>
        <dbReference type="ARBA" id="ARBA00004651"/>
    </source>
</evidence>
<dbReference type="PROSITE" id="PS50283">
    <property type="entry name" value="NA_SOLUT_SYMP_3"/>
    <property type="match status" value="1"/>
</dbReference>
<evidence type="ECO:0000256" key="13">
    <source>
        <dbReference type="RuleBase" id="RU362091"/>
    </source>
</evidence>
<feature type="transmembrane region" description="Helical" evidence="14">
    <location>
        <begin position="193"/>
        <end position="217"/>
    </location>
</feature>
<dbReference type="InterPro" id="IPR018212">
    <property type="entry name" value="Na/solute_symporter_CS"/>
</dbReference>
<feature type="transmembrane region" description="Helical" evidence="14">
    <location>
        <begin position="387"/>
        <end position="409"/>
    </location>
</feature>
<keyword evidence="8" id="KW-0915">Sodium</keyword>
<dbReference type="EMBL" id="NFJD01000001">
    <property type="protein sequence ID" value="OUO57320.1"/>
    <property type="molecule type" value="Genomic_DNA"/>
</dbReference>
<evidence type="ECO:0000313" key="16">
    <source>
        <dbReference type="Proteomes" id="UP000196368"/>
    </source>
</evidence>
<feature type="transmembrane region" description="Helical" evidence="14">
    <location>
        <begin position="364"/>
        <end position="381"/>
    </location>
</feature>
<keyword evidence="16" id="KW-1185">Reference proteome</keyword>
<feature type="transmembrane region" description="Helical" evidence="14">
    <location>
        <begin position="53"/>
        <end position="75"/>
    </location>
</feature>
<evidence type="ECO:0000256" key="3">
    <source>
        <dbReference type="ARBA" id="ARBA00022448"/>
    </source>
</evidence>
<dbReference type="AlphaFoldDB" id="A0A1Y4DLZ9"/>
<evidence type="ECO:0000256" key="6">
    <source>
        <dbReference type="ARBA" id="ARBA00022847"/>
    </source>
</evidence>
<evidence type="ECO:0000256" key="11">
    <source>
        <dbReference type="ARBA" id="ARBA00023201"/>
    </source>
</evidence>
<feature type="transmembrane region" description="Helical" evidence="14">
    <location>
        <begin position="95"/>
        <end position="113"/>
    </location>
</feature>
<evidence type="ECO:0000256" key="9">
    <source>
        <dbReference type="ARBA" id="ARBA00023065"/>
    </source>
</evidence>
<keyword evidence="3" id="KW-0813">Transport</keyword>
<evidence type="ECO:0000313" key="15">
    <source>
        <dbReference type="EMBL" id="OUO57320.1"/>
    </source>
</evidence>
<feature type="transmembrane region" description="Helical" evidence="14">
    <location>
        <begin position="133"/>
        <end position="151"/>
    </location>
</feature>
<gene>
    <name evidence="15" type="ORF">B5F75_00655</name>
</gene>
<evidence type="ECO:0000256" key="14">
    <source>
        <dbReference type="SAM" id="Phobius"/>
    </source>
</evidence>
<keyword evidence="11" id="KW-0739">Sodium transport</keyword>
<evidence type="ECO:0000256" key="8">
    <source>
        <dbReference type="ARBA" id="ARBA00023053"/>
    </source>
</evidence>
<dbReference type="Proteomes" id="UP000196368">
    <property type="component" value="Unassembled WGS sequence"/>
</dbReference>